<keyword evidence="8" id="KW-1185">Reference proteome</keyword>
<dbReference type="SUPFAM" id="SSF50129">
    <property type="entry name" value="GroES-like"/>
    <property type="match status" value="1"/>
</dbReference>
<dbReference type="GO" id="GO:0046872">
    <property type="term" value="F:metal ion binding"/>
    <property type="evidence" value="ECO:0007669"/>
    <property type="project" value="UniProtKB-KW"/>
</dbReference>
<evidence type="ECO:0000256" key="3">
    <source>
        <dbReference type="ARBA" id="ARBA00022723"/>
    </source>
</evidence>
<dbReference type="AlphaFoldDB" id="A0A1R1L712"/>
<reference evidence="7 8" key="1">
    <citation type="submission" date="2016-12" db="EMBL/GenBank/DDBJ databases">
        <title>Draft genome of Tersicoccus phoenicis 1P05MA.</title>
        <authorList>
            <person name="Nakajima Y."/>
            <person name="Yoshizawa S."/>
            <person name="Nakamura K."/>
            <person name="Ogura Y."/>
            <person name="Hayashi T."/>
            <person name="Kogure K."/>
        </authorList>
    </citation>
    <scope>NUCLEOTIDE SEQUENCE [LARGE SCALE GENOMIC DNA]</scope>
    <source>
        <strain evidence="7 8">1p05MA</strain>
    </source>
</reference>
<comment type="similarity">
    <text evidence="2">Belongs to the zinc-containing alcohol dehydrogenase family.</text>
</comment>
<dbReference type="RefSeq" id="WP_076705356.1">
    <property type="nucleotide sequence ID" value="NZ_MRDE01000076.1"/>
</dbReference>
<evidence type="ECO:0000256" key="5">
    <source>
        <dbReference type="ARBA" id="ARBA00023002"/>
    </source>
</evidence>
<protein>
    <submittedName>
        <fullName evidence="7">Dehydrogenase</fullName>
    </submittedName>
</protein>
<dbReference type="InterPro" id="IPR036291">
    <property type="entry name" value="NAD(P)-bd_dom_sf"/>
</dbReference>
<proteinExistence type="inferred from homology"/>
<dbReference type="PANTHER" id="PTHR43350:SF19">
    <property type="entry name" value="D-GULOSIDE 3-DEHYDROGENASE"/>
    <property type="match status" value="1"/>
</dbReference>
<dbReference type="Proteomes" id="UP000187085">
    <property type="component" value="Unassembled WGS sequence"/>
</dbReference>
<dbReference type="Gene3D" id="3.40.50.720">
    <property type="entry name" value="NAD(P)-binding Rossmann-like Domain"/>
    <property type="match status" value="1"/>
</dbReference>
<evidence type="ECO:0000313" key="7">
    <source>
        <dbReference type="EMBL" id="OMH23335.1"/>
    </source>
</evidence>
<sequence>MSVVGTAFWVTGCGHGELRQQPLPEPDPDEVLVRTRHTGISRGTESTVFAGRVPPAVADQMRAPHQEGDFGGPVKYGYLNVGVVERGAAGLVGRTVFSLAPHQDLLVLPTADVHVVPDGVPARRAVLAGTIETAVNGVWEAGPRLGDRVAVVGGGMIGGAVAALLADFPLGRLQLIDPDPGRRGLADAFGLDLLAPASAAGDCDVVIHASGTEEGLATALDLAGNDAEVIEMSWFGTRSPRVPLGAAFHARRLQVRASQVGEVALARRARRSRDDRLDLALRLLTDDRFDVFLTGSSPFADLPTTMARVTGPGSTEMCHVVDYPVPHNTVPDQPRSEPRVGPRTRS</sequence>
<dbReference type="GO" id="GO:0016491">
    <property type="term" value="F:oxidoreductase activity"/>
    <property type="evidence" value="ECO:0007669"/>
    <property type="project" value="UniProtKB-KW"/>
</dbReference>
<keyword evidence="5" id="KW-0560">Oxidoreductase</keyword>
<dbReference type="EMBL" id="MRDE01000076">
    <property type="protein sequence ID" value="OMH23335.1"/>
    <property type="molecule type" value="Genomic_DNA"/>
</dbReference>
<gene>
    <name evidence="7" type="ORF">BKD30_13445</name>
</gene>
<keyword evidence="4" id="KW-0862">Zinc</keyword>
<evidence type="ECO:0000256" key="6">
    <source>
        <dbReference type="SAM" id="MobiDB-lite"/>
    </source>
</evidence>
<evidence type="ECO:0000313" key="8">
    <source>
        <dbReference type="Proteomes" id="UP000187085"/>
    </source>
</evidence>
<comment type="caution">
    <text evidence="7">The sequence shown here is derived from an EMBL/GenBank/DDBJ whole genome shotgun (WGS) entry which is preliminary data.</text>
</comment>
<accession>A0A1R1L712</accession>
<keyword evidence="3" id="KW-0479">Metal-binding</keyword>
<dbReference type="SUPFAM" id="SSF51735">
    <property type="entry name" value="NAD(P)-binding Rossmann-fold domains"/>
    <property type="match status" value="1"/>
</dbReference>
<evidence type="ECO:0000256" key="2">
    <source>
        <dbReference type="ARBA" id="ARBA00008072"/>
    </source>
</evidence>
<name>A0A1R1L712_9MICC</name>
<dbReference type="Gene3D" id="3.90.180.10">
    <property type="entry name" value="Medium-chain alcohol dehydrogenases, catalytic domain"/>
    <property type="match status" value="2"/>
</dbReference>
<dbReference type="InterPro" id="IPR011032">
    <property type="entry name" value="GroES-like_sf"/>
</dbReference>
<dbReference type="PANTHER" id="PTHR43350">
    <property type="entry name" value="NAD-DEPENDENT ALCOHOL DEHYDROGENASE"/>
    <property type="match status" value="1"/>
</dbReference>
<dbReference type="STRING" id="554083.BKD30_13445"/>
<evidence type="ECO:0000256" key="4">
    <source>
        <dbReference type="ARBA" id="ARBA00022833"/>
    </source>
</evidence>
<comment type="cofactor">
    <cofactor evidence="1">
        <name>Zn(2+)</name>
        <dbReference type="ChEBI" id="CHEBI:29105"/>
    </cofactor>
</comment>
<organism evidence="7 8">
    <name type="scientific">Tersicoccus phoenicis</name>
    <dbReference type="NCBI Taxonomy" id="554083"/>
    <lineage>
        <taxon>Bacteria</taxon>
        <taxon>Bacillati</taxon>
        <taxon>Actinomycetota</taxon>
        <taxon>Actinomycetes</taxon>
        <taxon>Micrococcales</taxon>
        <taxon>Micrococcaceae</taxon>
        <taxon>Tersicoccus</taxon>
    </lineage>
</organism>
<feature type="region of interest" description="Disordered" evidence="6">
    <location>
        <begin position="325"/>
        <end position="346"/>
    </location>
</feature>
<dbReference type="CDD" id="cd08255">
    <property type="entry name" value="2-desacetyl-2-hydroxyethyl_bacteriochlorophyllide_like"/>
    <property type="match status" value="1"/>
</dbReference>
<evidence type="ECO:0000256" key="1">
    <source>
        <dbReference type="ARBA" id="ARBA00001947"/>
    </source>
</evidence>